<dbReference type="STRING" id="1121322.SAMN02745136_03464"/>
<dbReference type="OrthoDB" id="9785372at2"/>
<gene>
    <name evidence="2" type="ORF">SAMN02745136_03464</name>
</gene>
<dbReference type="AlphaFoldDB" id="A0A1M6VQH7"/>
<dbReference type="PANTHER" id="PTHR43355">
    <property type="entry name" value="FLAVIN REDUCTASE (NADPH)"/>
    <property type="match status" value="1"/>
</dbReference>
<accession>A0A1M6VQH7</accession>
<proteinExistence type="predicted"/>
<keyword evidence="3" id="KW-1185">Reference proteome</keyword>
<dbReference type="InterPro" id="IPR051606">
    <property type="entry name" value="Polyketide_Oxido-like"/>
</dbReference>
<dbReference type="Proteomes" id="UP000184386">
    <property type="component" value="Unassembled WGS sequence"/>
</dbReference>
<evidence type="ECO:0000313" key="2">
    <source>
        <dbReference type="EMBL" id="SHK83738.1"/>
    </source>
</evidence>
<evidence type="ECO:0000313" key="3">
    <source>
        <dbReference type="Proteomes" id="UP000184386"/>
    </source>
</evidence>
<dbReference type="Pfam" id="PF13460">
    <property type="entry name" value="NAD_binding_10"/>
    <property type="match status" value="1"/>
</dbReference>
<dbReference type="GO" id="GO:0016646">
    <property type="term" value="F:oxidoreductase activity, acting on the CH-NH group of donors, NAD or NADP as acceptor"/>
    <property type="evidence" value="ECO:0007669"/>
    <property type="project" value="TreeGrafter"/>
</dbReference>
<organism evidence="2 3">
    <name type="scientific">Anaerocolumna jejuensis DSM 15929</name>
    <dbReference type="NCBI Taxonomy" id="1121322"/>
    <lineage>
        <taxon>Bacteria</taxon>
        <taxon>Bacillati</taxon>
        <taxon>Bacillota</taxon>
        <taxon>Clostridia</taxon>
        <taxon>Lachnospirales</taxon>
        <taxon>Lachnospiraceae</taxon>
        <taxon>Anaerocolumna</taxon>
    </lineage>
</organism>
<reference evidence="2 3" key="1">
    <citation type="submission" date="2016-11" db="EMBL/GenBank/DDBJ databases">
        <authorList>
            <person name="Jaros S."/>
            <person name="Januszkiewicz K."/>
            <person name="Wedrychowicz H."/>
        </authorList>
    </citation>
    <scope>NUCLEOTIDE SEQUENCE [LARGE SCALE GENOMIC DNA]</scope>
    <source>
        <strain evidence="2 3">DSM 15929</strain>
    </source>
</reference>
<evidence type="ECO:0000259" key="1">
    <source>
        <dbReference type="Pfam" id="PF13460"/>
    </source>
</evidence>
<dbReference type="RefSeq" id="WP_073278105.1">
    <property type="nucleotide sequence ID" value="NZ_FRAC01000018.1"/>
</dbReference>
<dbReference type="InterPro" id="IPR036291">
    <property type="entry name" value="NAD(P)-bd_dom_sf"/>
</dbReference>
<sequence>MKIAIIGATGMAGTALYKEGVSRGHDVTAIVRHKDKAVSLFGNGVKVIEKDVFDLTKSDLEGFDVIVNAFATAPAKAYLHLDLAAKLVGLFRETQSPRLFFILGAASLLDENGKLFLDTLKTVPEAASWISIPTEAYKTLNFLRSIENVNWVGVSPSAEFVAGEATVPVLGKDHLLSSSNGKSIVTSGTMAVAILNEIENPQFIGTRFTVCNQ</sequence>
<dbReference type="InterPro" id="IPR016040">
    <property type="entry name" value="NAD(P)-bd_dom"/>
</dbReference>
<dbReference type="EMBL" id="FRAC01000018">
    <property type="protein sequence ID" value="SHK83738.1"/>
    <property type="molecule type" value="Genomic_DNA"/>
</dbReference>
<dbReference type="Gene3D" id="3.40.50.720">
    <property type="entry name" value="NAD(P)-binding Rossmann-like Domain"/>
    <property type="match status" value="1"/>
</dbReference>
<name>A0A1M6VQH7_9FIRM</name>
<feature type="domain" description="NAD(P)-binding" evidence="1">
    <location>
        <begin position="7"/>
        <end position="158"/>
    </location>
</feature>
<dbReference type="PANTHER" id="PTHR43355:SF2">
    <property type="entry name" value="FLAVIN REDUCTASE (NADPH)"/>
    <property type="match status" value="1"/>
</dbReference>
<dbReference type="SUPFAM" id="SSF51735">
    <property type="entry name" value="NAD(P)-binding Rossmann-fold domains"/>
    <property type="match status" value="1"/>
</dbReference>
<protein>
    <recommendedName>
        <fullName evidence="1">NAD(P)-binding domain-containing protein</fullName>
    </recommendedName>
</protein>